<feature type="transmembrane region" description="Helical" evidence="7">
    <location>
        <begin position="530"/>
        <end position="548"/>
    </location>
</feature>
<keyword evidence="5 7" id="KW-0472">Membrane</keyword>
<dbReference type="InterPro" id="IPR000109">
    <property type="entry name" value="POT_fam"/>
</dbReference>
<dbReference type="CDD" id="cd17416">
    <property type="entry name" value="MFS_NPF1_2"/>
    <property type="match status" value="1"/>
</dbReference>
<dbReference type="AlphaFoldDB" id="A0A314KPE2"/>
<dbReference type="SUPFAM" id="SSF103473">
    <property type="entry name" value="MFS general substrate transporter"/>
    <property type="match status" value="1"/>
</dbReference>
<feature type="transmembrane region" description="Helical" evidence="7">
    <location>
        <begin position="178"/>
        <end position="197"/>
    </location>
</feature>
<comment type="similarity">
    <text evidence="2">Belongs to the major facilitator superfamily. Proton-dependent oligopeptide transporter (POT/PTR) (TC 2.A.17) family.</text>
</comment>
<dbReference type="PANTHER" id="PTHR11654">
    <property type="entry name" value="OLIGOPEPTIDE TRANSPORTER-RELATED"/>
    <property type="match status" value="1"/>
</dbReference>
<protein>
    <submittedName>
        <fullName evidence="8">Protein nrt1 ptr family 2.10</fullName>
    </submittedName>
</protein>
<feature type="transmembrane region" description="Helical" evidence="7">
    <location>
        <begin position="83"/>
        <end position="104"/>
    </location>
</feature>
<feature type="transmembrane region" description="Helical" evidence="7">
    <location>
        <begin position="364"/>
        <end position="384"/>
    </location>
</feature>
<evidence type="ECO:0000256" key="5">
    <source>
        <dbReference type="ARBA" id="ARBA00023136"/>
    </source>
</evidence>
<dbReference type="GO" id="GO:0016020">
    <property type="term" value="C:membrane"/>
    <property type="evidence" value="ECO:0007669"/>
    <property type="project" value="UniProtKB-SubCell"/>
</dbReference>
<evidence type="ECO:0000256" key="2">
    <source>
        <dbReference type="ARBA" id="ARBA00005982"/>
    </source>
</evidence>
<dbReference type="Proteomes" id="UP000187609">
    <property type="component" value="Unassembled WGS sequence"/>
</dbReference>
<name>A0A314KPE2_NICAT</name>
<dbReference type="STRING" id="49451.A0A314KPE2"/>
<dbReference type="Gramene" id="OIT31122">
    <property type="protein sequence ID" value="OIT31122"/>
    <property type="gene ID" value="A4A49_16613"/>
</dbReference>
<comment type="caution">
    <text evidence="8">The sequence shown here is derived from an EMBL/GenBank/DDBJ whole genome shotgun (WGS) entry which is preliminary data.</text>
</comment>
<dbReference type="Gene3D" id="1.20.1250.20">
    <property type="entry name" value="MFS general substrate transporter like domains"/>
    <property type="match status" value="1"/>
</dbReference>
<gene>
    <name evidence="8" type="primary">NPF2.10</name>
    <name evidence="8" type="ORF">A4A49_16613</name>
</gene>
<reference evidence="8" key="1">
    <citation type="submission" date="2016-11" db="EMBL/GenBank/DDBJ databases">
        <title>The genome of Nicotiana attenuata.</title>
        <authorList>
            <person name="Xu S."/>
            <person name="Brockmoeller T."/>
            <person name="Gaquerel E."/>
            <person name="Navarro A."/>
            <person name="Kuhl H."/>
            <person name="Gase K."/>
            <person name="Ling Z."/>
            <person name="Zhou W."/>
            <person name="Kreitzer C."/>
            <person name="Stanke M."/>
            <person name="Tang H."/>
            <person name="Lyons E."/>
            <person name="Pandey P."/>
            <person name="Pandey S.P."/>
            <person name="Timmermann B."/>
            <person name="Baldwin I.T."/>
        </authorList>
    </citation>
    <scope>NUCLEOTIDE SEQUENCE [LARGE SCALE GENOMIC DNA]</scope>
    <source>
        <strain evidence="8">UT</strain>
    </source>
</reference>
<sequence length="576" mass="64292">MEKIDKEATKSEIMRYRGIKAMPFNIGNETFEKLGTIGSSSNLLVYLIFHLKTITATNIINIFNGTCNFGTLLGAFLSDTYFGRYSTLGFASLSSFLGMLVLTLSAAISRMHPPVCGNQEAASCVGPTTKQMTFLLIGFGLLVIGSSGIRPCNLAFGADQFDPNTAPGRKGISSFFNWYYFSLTFAMMVSLTVIVYVQSNISWSLGLAIPTIMMFLSCALLFAGTKIYVRMVPKGSHLSIVAQVFVAAFKKRHLQLAEQPCVALFNYISSDSLNSKLCYTDQFRFLNKVAIRTPENEINSDGSAADPWRLCSIQQIEEVKCLLRVVPIWVAGTVYYVSVVQQQNYVVFQALQSNRQLGHNHFRIPPASFIVFPFLCISIWLPIYDRILLPWLRKFTRKEDGITLLQKMGIGMFISIMTMIISAIVEDRRRSLALTRPTLGITQGKGAISSMSGLWLIPQMTLSGLTEALTLFSESEFFYKQCPENMRSIAGSFLFVGMAGSSYLSSLFSSVVHKTSNWLAEDLNKGRLDYFYYLIAVLQILNLAYFLLCAKWYKYKEAGSNTKLSESKEQSGKPPV</sequence>
<dbReference type="Pfam" id="PF00854">
    <property type="entry name" value="PTR2"/>
    <property type="match status" value="1"/>
</dbReference>
<dbReference type="GO" id="GO:0022857">
    <property type="term" value="F:transmembrane transporter activity"/>
    <property type="evidence" value="ECO:0007669"/>
    <property type="project" value="InterPro"/>
</dbReference>
<comment type="subcellular location">
    <subcellularLocation>
        <location evidence="1">Membrane</location>
        <topology evidence="1">Multi-pass membrane protein</topology>
    </subcellularLocation>
</comment>
<evidence type="ECO:0000313" key="8">
    <source>
        <dbReference type="EMBL" id="OIT31122.1"/>
    </source>
</evidence>
<evidence type="ECO:0000313" key="9">
    <source>
        <dbReference type="Proteomes" id="UP000187609"/>
    </source>
</evidence>
<evidence type="ECO:0000256" key="3">
    <source>
        <dbReference type="ARBA" id="ARBA00022692"/>
    </source>
</evidence>
<dbReference type="InterPro" id="IPR036259">
    <property type="entry name" value="MFS_trans_sf"/>
</dbReference>
<feature type="transmembrane region" description="Helical" evidence="7">
    <location>
        <begin position="404"/>
        <end position="425"/>
    </location>
</feature>
<comment type="similarity">
    <text evidence="6">Belongs to the major facilitator superfamily. Phosphate:H(+) symporter (TC 2.A.1.9) family.</text>
</comment>
<organism evidence="8 9">
    <name type="scientific">Nicotiana attenuata</name>
    <name type="common">Coyote tobacco</name>
    <dbReference type="NCBI Taxonomy" id="49451"/>
    <lineage>
        <taxon>Eukaryota</taxon>
        <taxon>Viridiplantae</taxon>
        <taxon>Streptophyta</taxon>
        <taxon>Embryophyta</taxon>
        <taxon>Tracheophyta</taxon>
        <taxon>Spermatophyta</taxon>
        <taxon>Magnoliopsida</taxon>
        <taxon>eudicotyledons</taxon>
        <taxon>Gunneridae</taxon>
        <taxon>Pentapetalae</taxon>
        <taxon>asterids</taxon>
        <taxon>lamiids</taxon>
        <taxon>Solanales</taxon>
        <taxon>Solanaceae</taxon>
        <taxon>Nicotianoideae</taxon>
        <taxon>Nicotianeae</taxon>
        <taxon>Nicotiana</taxon>
    </lineage>
</organism>
<feature type="transmembrane region" description="Helical" evidence="7">
    <location>
        <begin position="203"/>
        <end position="224"/>
    </location>
</feature>
<dbReference type="SMR" id="A0A314KPE2"/>
<accession>A0A314KPE2</accession>
<keyword evidence="4 7" id="KW-1133">Transmembrane helix</keyword>
<feature type="transmembrane region" description="Helical" evidence="7">
    <location>
        <begin position="489"/>
        <end position="510"/>
    </location>
</feature>
<keyword evidence="9" id="KW-1185">Reference proteome</keyword>
<keyword evidence="3 7" id="KW-0812">Transmembrane</keyword>
<dbReference type="KEGG" id="nau:109209113"/>
<proteinExistence type="inferred from homology"/>
<dbReference type="EMBL" id="MJEQ01001351">
    <property type="protein sequence ID" value="OIT31122.1"/>
    <property type="molecule type" value="Genomic_DNA"/>
</dbReference>
<evidence type="ECO:0000256" key="1">
    <source>
        <dbReference type="ARBA" id="ARBA00004141"/>
    </source>
</evidence>
<dbReference type="GeneID" id="109209113"/>
<dbReference type="OrthoDB" id="8904098at2759"/>
<evidence type="ECO:0000256" key="7">
    <source>
        <dbReference type="SAM" id="Phobius"/>
    </source>
</evidence>
<evidence type="ECO:0000256" key="4">
    <source>
        <dbReference type="ARBA" id="ARBA00022989"/>
    </source>
</evidence>
<evidence type="ECO:0000256" key="6">
    <source>
        <dbReference type="ARBA" id="ARBA00044504"/>
    </source>
</evidence>